<dbReference type="EMBL" id="QDDL01000003">
    <property type="protein sequence ID" value="PVZ69497.1"/>
    <property type="molecule type" value="Genomic_DNA"/>
</dbReference>
<dbReference type="RefSeq" id="WP_116686833.1">
    <property type="nucleotide sequence ID" value="NZ_CAWNYD010000003.1"/>
</dbReference>
<dbReference type="PROSITE" id="PS51197">
    <property type="entry name" value="HTH_RRF2_2"/>
    <property type="match status" value="1"/>
</dbReference>
<dbReference type="SUPFAM" id="SSF46785">
    <property type="entry name" value="Winged helix' DNA-binding domain"/>
    <property type="match status" value="1"/>
</dbReference>
<dbReference type="GO" id="GO:0003700">
    <property type="term" value="F:DNA-binding transcription factor activity"/>
    <property type="evidence" value="ECO:0007669"/>
    <property type="project" value="TreeGrafter"/>
</dbReference>
<dbReference type="PANTHER" id="PTHR33221">
    <property type="entry name" value="WINGED HELIX-TURN-HELIX TRANSCRIPTIONAL REGULATOR, RRF2 FAMILY"/>
    <property type="match status" value="1"/>
</dbReference>
<dbReference type="InterPro" id="IPR036388">
    <property type="entry name" value="WH-like_DNA-bd_sf"/>
</dbReference>
<dbReference type="OrthoDB" id="9795923at2"/>
<keyword evidence="1" id="KW-0238">DNA-binding</keyword>
<dbReference type="InterPro" id="IPR000944">
    <property type="entry name" value="Tscrpt_reg_Rrf2"/>
</dbReference>
<dbReference type="PANTHER" id="PTHR33221:SF4">
    <property type="entry name" value="HTH-TYPE TRANSCRIPTIONAL REPRESSOR NSRR"/>
    <property type="match status" value="1"/>
</dbReference>
<accession>A0A2V1H2H6</accession>
<evidence type="ECO:0000313" key="3">
    <source>
        <dbReference type="Proteomes" id="UP000244906"/>
    </source>
</evidence>
<reference evidence="2 3" key="1">
    <citation type="submission" date="2018-04" db="EMBL/GenBank/DDBJ databases">
        <title>Thalassorhabdus spongiae gen. nov., sp. nov., isolated from a marine sponge in South-West Iceland.</title>
        <authorList>
            <person name="Knobloch S."/>
            <person name="Daussin A."/>
            <person name="Johannsson R."/>
            <person name="Marteinsson V.T."/>
        </authorList>
    </citation>
    <scope>NUCLEOTIDE SEQUENCE [LARGE SCALE GENOMIC DNA]</scope>
    <source>
        <strain evidence="2 3">Hp12</strain>
    </source>
</reference>
<keyword evidence="3" id="KW-1185">Reference proteome</keyword>
<dbReference type="NCBIfam" id="TIGR00738">
    <property type="entry name" value="rrf2_super"/>
    <property type="match status" value="1"/>
</dbReference>
<dbReference type="Gene3D" id="1.10.10.10">
    <property type="entry name" value="Winged helix-like DNA-binding domain superfamily/Winged helix DNA-binding domain"/>
    <property type="match status" value="1"/>
</dbReference>
<name>A0A2V1H2H6_9GAMM</name>
<proteinExistence type="predicted"/>
<dbReference type="GO" id="GO:0005829">
    <property type="term" value="C:cytosol"/>
    <property type="evidence" value="ECO:0007669"/>
    <property type="project" value="TreeGrafter"/>
</dbReference>
<evidence type="ECO:0000256" key="1">
    <source>
        <dbReference type="ARBA" id="ARBA00023125"/>
    </source>
</evidence>
<dbReference type="Proteomes" id="UP000244906">
    <property type="component" value="Unassembled WGS sequence"/>
</dbReference>
<evidence type="ECO:0000313" key="2">
    <source>
        <dbReference type="EMBL" id="PVZ69497.1"/>
    </source>
</evidence>
<dbReference type="Pfam" id="PF02082">
    <property type="entry name" value="Rrf2"/>
    <property type="match status" value="1"/>
</dbReference>
<gene>
    <name evidence="2" type="ORF">DC094_09200</name>
</gene>
<dbReference type="InterPro" id="IPR036390">
    <property type="entry name" value="WH_DNA-bd_sf"/>
</dbReference>
<comment type="caution">
    <text evidence="2">The sequence shown here is derived from an EMBL/GenBank/DDBJ whole genome shotgun (WGS) entry which is preliminary data.</text>
</comment>
<dbReference type="GO" id="GO:0003677">
    <property type="term" value="F:DNA binding"/>
    <property type="evidence" value="ECO:0007669"/>
    <property type="project" value="UniProtKB-KW"/>
</dbReference>
<dbReference type="AlphaFoldDB" id="A0A2V1H2H6"/>
<protein>
    <submittedName>
        <fullName evidence="2">BadM/Rrf2 family transcriptional regulator</fullName>
    </submittedName>
</protein>
<sequence length="166" mass="18365">MHLTKHTSYAIRALVYTALKDTSNELTTIAEMAETYQISRTHLMKIVNQLANNGLLKTRRGKHGGLRLARAPEEIMLAEVVKLMEPGMEIISCADSNDCTIYEPCSLRNIWKTATEAFMGELEKHTLADILKNPEMMAARLGIAYKGEMADISELPPITACGALPC</sequence>
<organism evidence="2 3">
    <name type="scientific">Pelagibaculum spongiae</name>
    <dbReference type="NCBI Taxonomy" id="2080658"/>
    <lineage>
        <taxon>Bacteria</taxon>
        <taxon>Pseudomonadati</taxon>
        <taxon>Pseudomonadota</taxon>
        <taxon>Gammaproteobacteria</taxon>
        <taxon>Oceanospirillales</taxon>
        <taxon>Pelagibaculum</taxon>
    </lineage>
</organism>